<comment type="caution">
    <text evidence="1">The sequence shown here is derived from an EMBL/GenBank/DDBJ whole genome shotgun (WGS) entry which is preliminary data.</text>
</comment>
<gene>
    <name evidence="1" type="ORF">PHJA_001648400</name>
</gene>
<sequence length="91" mass="10813">MWWTVACKRKKSLTRTESRMDIEEILKMKLATINEEPEMMISDENGPLIKQQRSVSKKVMIMKNIHLKVKIGKLFTSQLRFKGSFVYFLKF</sequence>
<dbReference type="AlphaFoldDB" id="A0A830C5Y0"/>
<evidence type="ECO:0000313" key="1">
    <source>
        <dbReference type="EMBL" id="GFP95040.1"/>
    </source>
</evidence>
<protein>
    <submittedName>
        <fullName evidence="1">Uncharacterized protein</fullName>
    </submittedName>
</protein>
<dbReference type="OrthoDB" id="1936426at2759"/>
<dbReference type="Proteomes" id="UP000653305">
    <property type="component" value="Unassembled WGS sequence"/>
</dbReference>
<organism evidence="1 2">
    <name type="scientific">Phtheirospermum japonicum</name>
    <dbReference type="NCBI Taxonomy" id="374723"/>
    <lineage>
        <taxon>Eukaryota</taxon>
        <taxon>Viridiplantae</taxon>
        <taxon>Streptophyta</taxon>
        <taxon>Embryophyta</taxon>
        <taxon>Tracheophyta</taxon>
        <taxon>Spermatophyta</taxon>
        <taxon>Magnoliopsida</taxon>
        <taxon>eudicotyledons</taxon>
        <taxon>Gunneridae</taxon>
        <taxon>Pentapetalae</taxon>
        <taxon>asterids</taxon>
        <taxon>lamiids</taxon>
        <taxon>Lamiales</taxon>
        <taxon>Orobanchaceae</taxon>
        <taxon>Orobanchaceae incertae sedis</taxon>
        <taxon>Phtheirospermum</taxon>
    </lineage>
</organism>
<reference evidence="1" key="1">
    <citation type="submission" date="2020-07" db="EMBL/GenBank/DDBJ databases">
        <title>Ethylene signaling mediates host invasion by parasitic plants.</title>
        <authorList>
            <person name="Yoshida S."/>
        </authorList>
    </citation>
    <scope>NUCLEOTIDE SEQUENCE</scope>
    <source>
        <strain evidence="1">Okayama</strain>
    </source>
</reference>
<dbReference type="EMBL" id="BMAC01000374">
    <property type="protein sequence ID" value="GFP95040.1"/>
    <property type="molecule type" value="Genomic_DNA"/>
</dbReference>
<keyword evidence="2" id="KW-1185">Reference proteome</keyword>
<accession>A0A830C5Y0</accession>
<name>A0A830C5Y0_9LAMI</name>
<evidence type="ECO:0000313" key="2">
    <source>
        <dbReference type="Proteomes" id="UP000653305"/>
    </source>
</evidence>
<proteinExistence type="predicted"/>